<evidence type="ECO:0000313" key="1">
    <source>
        <dbReference type="EMBL" id="KAJ6816243.1"/>
    </source>
</evidence>
<dbReference type="AlphaFoldDB" id="A0AAX6FJ00"/>
<accession>A0AAX6FJ00</accession>
<reference evidence="1" key="2">
    <citation type="submission" date="2023-04" db="EMBL/GenBank/DDBJ databases">
        <authorList>
            <person name="Bruccoleri R.E."/>
            <person name="Oakeley E.J."/>
            <person name="Faust A.-M."/>
            <person name="Dessus-Babus S."/>
            <person name="Altorfer M."/>
            <person name="Burckhardt D."/>
            <person name="Oertli M."/>
            <person name="Naumann U."/>
            <person name="Petersen F."/>
            <person name="Wong J."/>
        </authorList>
    </citation>
    <scope>NUCLEOTIDE SEQUENCE</scope>
    <source>
        <strain evidence="1">GSM-AAB239-AS_SAM_17_03QT</strain>
        <tissue evidence="1">Leaf</tissue>
    </source>
</reference>
<protein>
    <submittedName>
        <fullName evidence="1">Uncharacterized protein</fullName>
    </submittedName>
</protein>
<comment type="caution">
    <text evidence="1">The sequence shown here is derived from an EMBL/GenBank/DDBJ whole genome shotgun (WGS) entry which is preliminary data.</text>
</comment>
<proteinExistence type="predicted"/>
<gene>
    <name evidence="1" type="ORF">M6B38_418255</name>
</gene>
<organism evidence="1 2">
    <name type="scientific">Iris pallida</name>
    <name type="common">Sweet iris</name>
    <dbReference type="NCBI Taxonomy" id="29817"/>
    <lineage>
        <taxon>Eukaryota</taxon>
        <taxon>Viridiplantae</taxon>
        <taxon>Streptophyta</taxon>
        <taxon>Embryophyta</taxon>
        <taxon>Tracheophyta</taxon>
        <taxon>Spermatophyta</taxon>
        <taxon>Magnoliopsida</taxon>
        <taxon>Liliopsida</taxon>
        <taxon>Asparagales</taxon>
        <taxon>Iridaceae</taxon>
        <taxon>Iridoideae</taxon>
        <taxon>Irideae</taxon>
        <taxon>Iris</taxon>
    </lineage>
</organism>
<evidence type="ECO:0000313" key="2">
    <source>
        <dbReference type="Proteomes" id="UP001140949"/>
    </source>
</evidence>
<name>A0AAX6FJ00_IRIPA</name>
<sequence>MLAAYNPLKKVLAIIEKMFISFFWGKATAGSWRIWSSWKSTAMTVEEGGMGCRWITKVMDAFSTKLWL</sequence>
<reference evidence="1" key="1">
    <citation type="journal article" date="2023" name="GigaByte">
        <title>Genome assembly of the bearded iris, Iris pallida Lam.</title>
        <authorList>
            <person name="Bruccoleri R.E."/>
            <person name="Oakeley E.J."/>
            <person name="Faust A.M.E."/>
            <person name="Altorfer M."/>
            <person name="Dessus-Babus S."/>
            <person name="Burckhardt D."/>
            <person name="Oertli M."/>
            <person name="Naumann U."/>
            <person name="Petersen F."/>
            <person name="Wong J."/>
        </authorList>
    </citation>
    <scope>NUCLEOTIDE SEQUENCE</scope>
    <source>
        <strain evidence="1">GSM-AAB239-AS_SAM_17_03QT</strain>
    </source>
</reference>
<keyword evidence="2" id="KW-1185">Reference proteome</keyword>
<dbReference type="EMBL" id="JANAVB010028395">
    <property type="protein sequence ID" value="KAJ6816243.1"/>
    <property type="molecule type" value="Genomic_DNA"/>
</dbReference>
<dbReference type="Proteomes" id="UP001140949">
    <property type="component" value="Unassembled WGS sequence"/>
</dbReference>